<keyword evidence="2" id="KW-1185">Reference proteome</keyword>
<name>A0A1M6D8L6_9RHOB</name>
<accession>A0A1M6D8L6</accession>
<dbReference type="AlphaFoldDB" id="A0A1M6D8L6"/>
<sequence length="62" mass="6651">MSNHPGQVEVDALGAELQTIAFPQSLGAFCATQAKVYGDAIAIDYFQDGVQLSYAALHHRSK</sequence>
<evidence type="ECO:0000313" key="2">
    <source>
        <dbReference type="Proteomes" id="UP000183982"/>
    </source>
</evidence>
<dbReference type="STRING" id="1470563.SAMN05444000_102257"/>
<gene>
    <name evidence="1" type="ORF">SAMN05444000_102257</name>
</gene>
<reference evidence="2" key="1">
    <citation type="submission" date="2016-11" db="EMBL/GenBank/DDBJ databases">
        <authorList>
            <person name="Varghese N."/>
            <person name="Submissions S."/>
        </authorList>
    </citation>
    <scope>NUCLEOTIDE SEQUENCE [LARGE SCALE GENOMIC DNA]</scope>
    <source>
        <strain evidence="2">DSM 100564</strain>
    </source>
</reference>
<protein>
    <submittedName>
        <fullName evidence="1">Uncharacterized protein</fullName>
    </submittedName>
</protein>
<proteinExistence type="predicted"/>
<dbReference type="Proteomes" id="UP000183982">
    <property type="component" value="Unassembled WGS sequence"/>
</dbReference>
<evidence type="ECO:0000313" key="1">
    <source>
        <dbReference type="EMBL" id="SHI69533.1"/>
    </source>
</evidence>
<dbReference type="EMBL" id="FQZQ01000002">
    <property type="protein sequence ID" value="SHI69533.1"/>
    <property type="molecule type" value="Genomic_DNA"/>
</dbReference>
<organism evidence="1 2">
    <name type="scientific">Shimia gijangensis</name>
    <dbReference type="NCBI Taxonomy" id="1470563"/>
    <lineage>
        <taxon>Bacteria</taxon>
        <taxon>Pseudomonadati</taxon>
        <taxon>Pseudomonadota</taxon>
        <taxon>Alphaproteobacteria</taxon>
        <taxon>Rhodobacterales</taxon>
        <taxon>Roseobacteraceae</taxon>
    </lineage>
</organism>
<dbReference type="RefSeq" id="WP_073249147.1">
    <property type="nucleotide sequence ID" value="NZ_FQZQ01000002.1"/>
</dbReference>